<feature type="transmembrane region" description="Helical" evidence="8">
    <location>
        <begin position="541"/>
        <end position="567"/>
    </location>
</feature>
<dbReference type="InterPro" id="IPR003598">
    <property type="entry name" value="Ig_sub2"/>
</dbReference>
<evidence type="ECO:0000259" key="10">
    <source>
        <dbReference type="PROSITE" id="PS50835"/>
    </source>
</evidence>
<dbReference type="InterPro" id="IPR003599">
    <property type="entry name" value="Ig_sub"/>
</dbReference>
<dbReference type="PROSITE" id="PS50835">
    <property type="entry name" value="IG_LIKE"/>
    <property type="match status" value="1"/>
</dbReference>
<dbReference type="InterPro" id="IPR050467">
    <property type="entry name" value="LRFN"/>
</dbReference>
<dbReference type="Pfam" id="PF13855">
    <property type="entry name" value="LRR_8"/>
    <property type="match status" value="2"/>
</dbReference>
<keyword evidence="2 9" id="KW-0732">Signal</keyword>
<dbReference type="Gene3D" id="2.60.40.10">
    <property type="entry name" value="Immunoglobulins"/>
    <property type="match status" value="2"/>
</dbReference>
<gene>
    <name evidence="13" type="primary">LRFN4</name>
</gene>
<evidence type="ECO:0000313" key="12">
    <source>
        <dbReference type="Proteomes" id="UP001652642"/>
    </source>
</evidence>
<dbReference type="InterPro" id="IPR000483">
    <property type="entry name" value="Cys-rich_flank_reg_C"/>
</dbReference>
<keyword evidence="5" id="KW-0325">Glycoprotein</keyword>
<name>A0ABM5F3X4_9SAUR</name>
<dbReference type="GeneID" id="110090219"/>
<evidence type="ECO:0000256" key="9">
    <source>
        <dbReference type="SAM" id="SignalP"/>
    </source>
</evidence>
<dbReference type="PROSITE" id="PS50853">
    <property type="entry name" value="FN3"/>
    <property type="match status" value="1"/>
</dbReference>
<keyword evidence="8" id="KW-0812">Transmembrane</keyword>
<protein>
    <submittedName>
        <fullName evidence="13">Leucine-rich repeat and fibronectin type-III domain-containing protein 4</fullName>
    </submittedName>
</protein>
<evidence type="ECO:0000256" key="2">
    <source>
        <dbReference type="ARBA" id="ARBA00022729"/>
    </source>
</evidence>
<keyword evidence="12" id="KW-1185">Reference proteome</keyword>
<dbReference type="Proteomes" id="UP001652642">
    <property type="component" value="Chromosome 15"/>
</dbReference>
<proteinExistence type="predicted"/>
<feature type="domain" description="Fibronectin type-III" evidence="11">
    <location>
        <begin position="434"/>
        <end position="530"/>
    </location>
</feature>
<dbReference type="SMART" id="SM00409">
    <property type="entry name" value="IG"/>
    <property type="match status" value="1"/>
</dbReference>
<dbReference type="InterPro" id="IPR013783">
    <property type="entry name" value="Ig-like_fold"/>
</dbReference>
<reference evidence="13" key="1">
    <citation type="submission" date="2025-08" db="UniProtKB">
        <authorList>
            <consortium name="RefSeq"/>
        </authorList>
    </citation>
    <scope>IDENTIFICATION</scope>
</reference>
<evidence type="ECO:0000256" key="3">
    <source>
        <dbReference type="ARBA" id="ARBA00022737"/>
    </source>
</evidence>
<keyword evidence="1" id="KW-0433">Leucine-rich repeat</keyword>
<evidence type="ECO:0000259" key="11">
    <source>
        <dbReference type="PROSITE" id="PS50853"/>
    </source>
</evidence>
<dbReference type="SUPFAM" id="SSF49265">
    <property type="entry name" value="Fibronectin type III"/>
    <property type="match status" value="1"/>
</dbReference>
<evidence type="ECO:0000256" key="4">
    <source>
        <dbReference type="ARBA" id="ARBA00023157"/>
    </source>
</evidence>
<dbReference type="SMART" id="SM00408">
    <property type="entry name" value="IGc2"/>
    <property type="match status" value="1"/>
</dbReference>
<sequence length="717" mass="78019">MPLSRSSRGPPEASAMERQLLALLLVQLLRAGCASAQVESCPFHCVCQNLSDSLSTLCANKGLLFIPPNIDRRTVELRLADNFIQVVEPPDFLNMTGLVDLTLSRNTIDTIRPFAFGDLEGLRSLHLDSNRLTEIQEEALRGLLNLQHLILNNNQLVDISAAAFDDFLLTLEDLDLSYNNLRRVPWEGIRGMAYLHTLNLDHNLIDFVLEGAFGELYKLSRLDMTSNRLHTLPPDPLFARSQVGVVSPTPYTPTIVLSFGGNPLHCNCELLWLRRLARLDDLETCASPAPVAGRYFWSVPEEEFTCEPPLITRHTHTLWVLEGQRATLRCRAIGDPEPVIHWVSPDDKIVANSSRTASFRNGTLDLFVATIRDDGAYTCIAINAAGESTATVDLKIIPLPHRGNGNATALQPDPGSSDIATSAKAAANATEGGSERRVEVSEVTASSALVRWAPDKPAFAAWMYQIQYNCTVDDTLIYRIIPASSRHFRLKHLVPSVDYDLCVLAIFDDAATSLAATHLLGCAQFSTREAYPDCRSLHAHFLGGTLTVIVGGVIVATLLVFTVVMMVKYKVCGSARGAALPKVTHVHSQTNGSAPSNGLLLPRQRTPPKEGGPGRSRPGRARGAQRRTGTGGPGAPAWPPPAPAKAKRSSSLDMGEVSASPSPHACYSYAKRLSFLWTKRSQSVHGMLAQCTAAHEDAAAKRIGPFLNADELEESVV</sequence>
<dbReference type="PANTHER" id="PTHR45842:SF3">
    <property type="entry name" value="LEUCINE-RICH REPEAT AND FIBRONECTIN TYPE-III DOMAIN-CONTAINING PROTEIN 4"/>
    <property type="match status" value="1"/>
</dbReference>
<keyword evidence="4" id="KW-1015">Disulfide bond</keyword>
<evidence type="ECO:0000313" key="13">
    <source>
        <dbReference type="RefSeq" id="XP_072840107.1"/>
    </source>
</evidence>
<dbReference type="RefSeq" id="XP_072840107.1">
    <property type="nucleotide sequence ID" value="XM_072984006.1"/>
</dbReference>
<evidence type="ECO:0000256" key="1">
    <source>
        <dbReference type="ARBA" id="ARBA00022614"/>
    </source>
</evidence>
<keyword evidence="8" id="KW-1133">Transmembrane helix</keyword>
<feature type="chain" id="PRO_5046807529" evidence="9">
    <location>
        <begin position="37"/>
        <end position="717"/>
    </location>
</feature>
<dbReference type="InterPro" id="IPR036179">
    <property type="entry name" value="Ig-like_dom_sf"/>
</dbReference>
<dbReference type="Gene3D" id="3.80.10.10">
    <property type="entry name" value="Ribonuclease Inhibitor"/>
    <property type="match status" value="2"/>
</dbReference>
<evidence type="ECO:0000256" key="5">
    <source>
        <dbReference type="ARBA" id="ARBA00023180"/>
    </source>
</evidence>
<dbReference type="InterPro" id="IPR036116">
    <property type="entry name" value="FN3_sf"/>
</dbReference>
<dbReference type="InterPro" id="IPR003961">
    <property type="entry name" value="FN3_dom"/>
</dbReference>
<evidence type="ECO:0000256" key="7">
    <source>
        <dbReference type="SAM" id="MobiDB-lite"/>
    </source>
</evidence>
<dbReference type="SUPFAM" id="SSF48726">
    <property type="entry name" value="Immunoglobulin"/>
    <property type="match status" value="1"/>
</dbReference>
<keyword evidence="3" id="KW-0677">Repeat</keyword>
<evidence type="ECO:0000256" key="6">
    <source>
        <dbReference type="ARBA" id="ARBA00023319"/>
    </source>
</evidence>
<feature type="compositionally biased region" description="Polar residues" evidence="7">
    <location>
        <begin position="586"/>
        <end position="596"/>
    </location>
</feature>
<feature type="domain" description="Ig-like" evidence="10">
    <location>
        <begin position="309"/>
        <end position="393"/>
    </location>
</feature>
<feature type="region of interest" description="Disordered" evidence="7">
    <location>
        <begin position="586"/>
        <end position="662"/>
    </location>
</feature>
<dbReference type="InterPro" id="IPR013098">
    <property type="entry name" value="Ig_I-set"/>
</dbReference>
<dbReference type="InterPro" id="IPR007110">
    <property type="entry name" value="Ig-like_dom"/>
</dbReference>
<dbReference type="SUPFAM" id="SSF52058">
    <property type="entry name" value="L domain-like"/>
    <property type="match status" value="1"/>
</dbReference>
<feature type="signal peptide" evidence="9">
    <location>
        <begin position="1"/>
        <end position="36"/>
    </location>
</feature>
<dbReference type="InterPro" id="IPR003591">
    <property type="entry name" value="Leu-rich_rpt_typical-subtyp"/>
</dbReference>
<dbReference type="SMART" id="SM00082">
    <property type="entry name" value="LRRCT"/>
    <property type="match status" value="1"/>
</dbReference>
<keyword evidence="8" id="KW-0472">Membrane</keyword>
<accession>A0ABM5F3X4</accession>
<dbReference type="Pfam" id="PF07679">
    <property type="entry name" value="I-set"/>
    <property type="match status" value="1"/>
</dbReference>
<dbReference type="InterPro" id="IPR032675">
    <property type="entry name" value="LRR_dom_sf"/>
</dbReference>
<evidence type="ECO:0000256" key="8">
    <source>
        <dbReference type="SAM" id="Phobius"/>
    </source>
</evidence>
<keyword evidence="6" id="KW-0393">Immunoglobulin domain</keyword>
<dbReference type="PANTHER" id="PTHR45842">
    <property type="entry name" value="SYNAPTIC ADHESION-LIKE MOLECULE SALM"/>
    <property type="match status" value="1"/>
</dbReference>
<organism evidence="12 13">
    <name type="scientific">Pogona vitticeps</name>
    <name type="common">central bearded dragon</name>
    <dbReference type="NCBI Taxonomy" id="103695"/>
    <lineage>
        <taxon>Eukaryota</taxon>
        <taxon>Metazoa</taxon>
        <taxon>Chordata</taxon>
        <taxon>Craniata</taxon>
        <taxon>Vertebrata</taxon>
        <taxon>Euteleostomi</taxon>
        <taxon>Lepidosauria</taxon>
        <taxon>Squamata</taxon>
        <taxon>Bifurcata</taxon>
        <taxon>Unidentata</taxon>
        <taxon>Episquamata</taxon>
        <taxon>Toxicofera</taxon>
        <taxon>Iguania</taxon>
        <taxon>Acrodonta</taxon>
        <taxon>Agamidae</taxon>
        <taxon>Amphibolurinae</taxon>
        <taxon>Pogona</taxon>
    </lineage>
</organism>
<dbReference type="InterPro" id="IPR001611">
    <property type="entry name" value="Leu-rich_rpt"/>
</dbReference>
<dbReference type="SMART" id="SM00369">
    <property type="entry name" value="LRR_TYP"/>
    <property type="match status" value="6"/>
</dbReference>
<dbReference type="CDD" id="cd00063">
    <property type="entry name" value="FN3"/>
    <property type="match status" value="1"/>
</dbReference>